<proteinExistence type="predicted"/>
<dbReference type="EMBL" id="CP014163">
    <property type="protein sequence ID" value="AMB98585.1"/>
    <property type="molecule type" value="Genomic_DNA"/>
</dbReference>
<keyword evidence="3" id="KW-1185">Reference proteome</keyword>
<dbReference type="CDD" id="cd00118">
    <property type="entry name" value="LysM"/>
    <property type="match status" value="1"/>
</dbReference>
<evidence type="ECO:0000313" key="3">
    <source>
        <dbReference type="Proteomes" id="UP000062260"/>
    </source>
</evidence>
<protein>
    <submittedName>
        <fullName evidence="2">Uncharacterized protein</fullName>
    </submittedName>
</protein>
<name>A0A0X8FJP5_9LACT</name>
<evidence type="ECO:0000256" key="1">
    <source>
        <dbReference type="SAM" id="MobiDB-lite"/>
    </source>
</evidence>
<sequence>MFQPHKEVKTRKLLKKVKGTWVAVLLVTSLAAVGSVSRVAANNDDQVVIVKADKDEKLANFDKKADLVKDDQVQAEIKRALNLDDQEAKDRTVDDVKKDIKRQKDADLDVYVVQPGDTLALLAKATDQEVADLAEKNQLKKDDKLVTGDILAGVVDAEQGISGLVSSINNMLDQLAAGAVVGPAAGLAPLLNAQSPLWDAFGPIAGSPVPGTPFDPSPVLDKDLALNPLVPVVPNPATGEANKKTEENQAGKQIASNDTHSNDDAHQSGQDDKNTSPAGTENQDVAKNDQAGNSAKDQSGDQGQKGPNQTDTNTGTQPQSQADTGSSAPVTTTTKPAPNPGITTPTPTPTSQPSPEPAPTPNPGATTPDTGTTTPTVKPTPDQRTTAPDSEPMPTPGTSTPNPEPTPNPVPTPEPEPTPNPVPTPEPETTPEPVPTPNPEPTPEPVPTPHPVPTPDPDPTPDPVPTPEPVPTPNPVPTPEPVPTPNPVPTPEPEPTPNPVPTPEPAPTKHGVYDLAAYKAFNERVAARVNNLVANLRRANNLPATASNNLLNQAGAANAQFLGENNRGLTHAYDGQHLLDAGYITQIAPKQNNAVLVPQGQPYALANLASFAQTLPINLDAANADKVAENVVNGWFSDVNTPNRGHRRQMLDSRWDQVGTGVYLAPEADANGFYGATVVQYYGTQNYNYQGSNAADTPPVHALASYDERLTEQKDMYTSINHGPALADIQTLEGELATGEVIADVATTTPEPASPTNSQPAATNETAAATLNNVQ</sequence>
<gene>
    <name evidence="2" type="ORF">AWM75_00625</name>
</gene>
<organism evidence="2 3">
    <name type="scientific">Aerococcus urinaehominis</name>
    <dbReference type="NCBI Taxonomy" id="128944"/>
    <lineage>
        <taxon>Bacteria</taxon>
        <taxon>Bacillati</taxon>
        <taxon>Bacillota</taxon>
        <taxon>Bacilli</taxon>
        <taxon>Lactobacillales</taxon>
        <taxon>Aerococcaceae</taxon>
        <taxon>Aerococcus</taxon>
    </lineage>
</organism>
<dbReference type="OrthoDB" id="9763643at2"/>
<accession>A0A0X8FJP5</accession>
<dbReference type="PROSITE" id="PS51782">
    <property type="entry name" value="LYSM"/>
    <property type="match status" value="1"/>
</dbReference>
<dbReference type="Pfam" id="PF01476">
    <property type="entry name" value="LysM"/>
    <property type="match status" value="1"/>
</dbReference>
<feature type="compositionally biased region" description="Polar residues" evidence="1">
    <location>
        <begin position="250"/>
        <end position="259"/>
    </location>
</feature>
<feature type="compositionally biased region" description="Low complexity" evidence="1">
    <location>
        <begin position="363"/>
        <end position="380"/>
    </location>
</feature>
<dbReference type="InterPro" id="IPR018392">
    <property type="entry name" value="LysM"/>
</dbReference>
<reference evidence="2 3" key="1">
    <citation type="journal article" date="2016" name="Genome Announc.">
        <title>Complete Genome Sequences of Aerococcus christensenii CCUG 28831T, Aerococcus sanguinicola CCUG 43001T, Aerococcus urinae CCUG 36881T, Aerococcus urinaeequi CCUG 28094T, Aerococcus urinaehominis CCUG 42038 BT, and Aerococcus viridans CCUG 4311T.</title>
        <authorList>
            <person name="Carkaci D."/>
            <person name="Dargis R."/>
            <person name="Nielsen X.C."/>
            <person name="Skovgaard O."/>
            <person name="Fuursted K."/>
            <person name="Christensen J.J."/>
        </authorList>
    </citation>
    <scope>NUCLEOTIDE SEQUENCE [LARGE SCALE GENOMIC DNA]</scope>
    <source>
        <strain evidence="2 3">CCUG42038B</strain>
    </source>
</reference>
<dbReference type="AlphaFoldDB" id="A0A0X8FJP5"/>
<evidence type="ECO:0000313" key="2">
    <source>
        <dbReference type="EMBL" id="AMB98585.1"/>
    </source>
</evidence>
<reference evidence="3" key="2">
    <citation type="submission" date="2016-01" db="EMBL/GenBank/DDBJ databases">
        <title>Six Aerococcus type strain genome sequencing and assembly using PacBio and Illumina Hiseq.</title>
        <authorList>
            <person name="Carkaci D."/>
            <person name="Dargis R."/>
            <person name="Nielsen X.C."/>
            <person name="Skovgaard O."/>
            <person name="Fuursted K."/>
            <person name="Christensen J.J."/>
        </authorList>
    </citation>
    <scope>NUCLEOTIDE SEQUENCE [LARGE SCALE GENOMIC DNA]</scope>
    <source>
        <strain evidence="3">CCUG42038B</strain>
    </source>
</reference>
<feature type="compositionally biased region" description="Low complexity" evidence="1">
    <location>
        <begin position="761"/>
        <end position="775"/>
    </location>
</feature>
<feature type="compositionally biased region" description="Pro residues" evidence="1">
    <location>
        <begin position="402"/>
        <end position="506"/>
    </location>
</feature>
<feature type="region of interest" description="Disordered" evidence="1">
    <location>
        <begin position="230"/>
        <end position="508"/>
    </location>
</feature>
<feature type="region of interest" description="Disordered" evidence="1">
    <location>
        <begin position="748"/>
        <end position="775"/>
    </location>
</feature>
<dbReference type="Gene3D" id="3.10.350.10">
    <property type="entry name" value="LysM domain"/>
    <property type="match status" value="1"/>
</dbReference>
<feature type="compositionally biased region" description="Pro residues" evidence="1">
    <location>
        <begin position="346"/>
        <end position="362"/>
    </location>
</feature>
<dbReference type="KEGG" id="auh:AWM75_00625"/>
<dbReference type="Proteomes" id="UP000062260">
    <property type="component" value="Chromosome"/>
</dbReference>
<feature type="compositionally biased region" description="Polar residues" evidence="1">
    <location>
        <begin position="748"/>
        <end position="760"/>
    </location>
</feature>
<dbReference type="InterPro" id="IPR014044">
    <property type="entry name" value="CAP_dom"/>
</dbReference>
<dbReference type="InterPro" id="IPR035940">
    <property type="entry name" value="CAP_sf"/>
</dbReference>
<dbReference type="Gene3D" id="3.40.33.10">
    <property type="entry name" value="CAP"/>
    <property type="match status" value="1"/>
</dbReference>
<dbReference type="STRING" id="128944.AWM75_00625"/>
<feature type="compositionally biased region" description="Basic and acidic residues" evidence="1">
    <location>
        <begin position="260"/>
        <end position="274"/>
    </location>
</feature>
<dbReference type="InterPro" id="IPR036779">
    <property type="entry name" value="LysM_dom_sf"/>
</dbReference>
<dbReference type="RefSeq" id="WP_067977244.1">
    <property type="nucleotide sequence ID" value="NZ_CP014163.1"/>
</dbReference>
<dbReference type="SUPFAM" id="SSF55797">
    <property type="entry name" value="PR-1-like"/>
    <property type="match status" value="1"/>
</dbReference>
<dbReference type="SUPFAM" id="SSF54106">
    <property type="entry name" value="LysM domain"/>
    <property type="match status" value="1"/>
</dbReference>
<dbReference type="Pfam" id="PF00188">
    <property type="entry name" value="CAP"/>
    <property type="match status" value="1"/>
</dbReference>
<feature type="compositionally biased region" description="Polar residues" evidence="1">
    <location>
        <begin position="275"/>
        <end position="335"/>
    </location>
</feature>